<dbReference type="OrthoDB" id="658622at2"/>
<gene>
    <name evidence="1" type="ORF">SAMN05444278_101570</name>
</gene>
<proteinExistence type="predicted"/>
<name>A0A1M4TAX2_9FLAO</name>
<dbReference type="AlphaFoldDB" id="A0A1M4TAX2"/>
<keyword evidence="2" id="KW-1185">Reference proteome</keyword>
<dbReference type="InterPro" id="IPR024213">
    <property type="entry name" value="DUF3822"/>
</dbReference>
<sequence>MVIKTNKDTDYLYHRLSILLTQSGLSFLYLKGNKINKEKYFKIKASNKYSEETELIIAEELHQIKEATLDEVVLIYQNIDYNLIPNKLTEGVNSILHASKYNLSLQAEDDFSQDSSFNNQISVSFVPLININNLIFDRFGEFNHTHQTNLYLKAAETYKSAFSDCICFVNNHQVDIVIIKKQKLQLYNTFKISTEEDVIYYILYCLEINEINREAIETIIVNFSDQLKLKQINSLLEPYVKHISIKDFAKASSNPHLSNHKFLNELCV</sequence>
<dbReference type="RefSeq" id="WP_073191717.1">
    <property type="nucleotide sequence ID" value="NZ_FQTW01000001.1"/>
</dbReference>
<evidence type="ECO:0008006" key="3">
    <source>
        <dbReference type="Google" id="ProtNLM"/>
    </source>
</evidence>
<dbReference type="Gene3D" id="3.30.420.260">
    <property type="match status" value="1"/>
</dbReference>
<evidence type="ECO:0000313" key="1">
    <source>
        <dbReference type="EMBL" id="SHE41484.1"/>
    </source>
</evidence>
<dbReference type="CDD" id="cd24013">
    <property type="entry name" value="ASKHA_ATPase_BT3980-like"/>
    <property type="match status" value="1"/>
</dbReference>
<dbReference type="STRING" id="1155689.SAMN05444278_101570"/>
<reference evidence="1 2" key="1">
    <citation type="submission" date="2016-11" db="EMBL/GenBank/DDBJ databases">
        <authorList>
            <person name="Jaros S."/>
            <person name="Januszkiewicz K."/>
            <person name="Wedrychowicz H."/>
        </authorList>
    </citation>
    <scope>NUCLEOTIDE SEQUENCE [LARGE SCALE GENOMIC DNA]</scope>
    <source>
        <strain evidence="1 2">DSM 25661</strain>
    </source>
</reference>
<dbReference type="Gene3D" id="3.30.420.250">
    <property type="match status" value="1"/>
</dbReference>
<evidence type="ECO:0000313" key="2">
    <source>
        <dbReference type="Proteomes" id="UP000184462"/>
    </source>
</evidence>
<dbReference type="EMBL" id="FQTW01000001">
    <property type="protein sequence ID" value="SHE41484.1"/>
    <property type="molecule type" value="Genomic_DNA"/>
</dbReference>
<dbReference type="Proteomes" id="UP000184462">
    <property type="component" value="Unassembled WGS sequence"/>
</dbReference>
<accession>A0A1M4TAX2</accession>
<organism evidence="1 2">
    <name type="scientific">Psychroflexus salarius</name>
    <dbReference type="NCBI Taxonomy" id="1155689"/>
    <lineage>
        <taxon>Bacteria</taxon>
        <taxon>Pseudomonadati</taxon>
        <taxon>Bacteroidota</taxon>
        <taxon>Flavobacteriia</taxon>
        <taxon>Flavobacteriales</taxon>
        <taxon>Flavobacteriaceae</taxon>
        <taxon>Psychroflexus</taxon>
    </lineage>
</organism>
<dbReference type="Pfam" id="PF12864">
    <property type="entry name" value="DUF3822"/>
    <property type="match status" value="1"/>
</dbReference>
<protein>
    <recommendedName>
        <fullName evidence="3">DUF3822 domain-containing protein</fullName>
    </recommendedName>
</protein>